<evidence type="ECO:0000259" key="1">
    <source>
        <dbReference type="PROSITE" id="PS51746"/>
    </source>
</evidence>
<dbReference type="PROSITE" id="PS51746">
    <property type="entry name" value="PPM_2"/>
    <property type="match status" value="1"/>
</dbReference>
<dbReference type="OrthoDB" id="19329at2759"/>
<dbReference type="EMBL" id="JABBWD010000020">
    <property type="protein sequence ID" value="KAG1777561.1"/>
    <property type="molecule type" value="Genomic_DNA"/>
</dbReference>
<sequence length="429" mass="46562">MSYMSYPQRSTWLEFLGFPSGYGPWTYRAIPEPLISSELARLASAHVINGKTTTTACVSLQPSPDPDDRSQDRFVVLDWNGWSFSAVFDGHGGEEAVDYVVQELPSLIHAALTNTLADAGTAPLAPSAVSALLQSSIQAVDDALTDGVKQLFPDEATLAALTDEQIKSTINGPTNPNNLAILRCMRGTTALVSLVDPQKENLWVASLGDCQAVLGTKTSDGTWDATILSVNHSGRNPAEVARICNEHPNESECIISERVLGAIAVTRAIGDHIFKLPVSYTRRVFMNCVPGFCVSSKLEHFLPRNKSPPYLSALADVKHVALQSPTANTTGSFLILCSDGLVDLYEHTNARRATLEEILTQWVHMLGERMDRRGAKVGDEADEDNAALVLLRRALVGGGVDHPDRLAQMLTVEIPSRWMDDTTALVQTL</sequence>
<dbReference type="InterPro" id="IPR001932">
    <property type="entry name" value="PPM-type_phosphatase-like_dom"/>
</dbReference>
<dbReference type="InterPro" id="IPR036457">
    <property type="entry name" value="PPM-type-like_dom_sf"/>
</dbReference>
<dbReference type="PANTHER" id="PTHR13832">
    <property type="entry name" value="PROTEIN PHOSPHATASE 2C"/>
    <property type="match status" value="1"/>
</dbReference>
<organism evidence="2 3">
    <name type="scientific">Suillus placidus</name>
    <dbReference type="NCBI Taxonomy" id="48579"/>
    <lineage>
        <taxon>Eukaryota</taxon>
        <taxon>Fungi</taxon>
        <taxon>Dikarya</taxon>
        <taxon>Basidiomycota</taxon>
        <taxon>Agaricomycotina</taxon>
        <taxon>Agaricomycetes</taxon>
        <taxon>Agaricomycetidae</taxon>
        <taxon>Boletales</taxon>
        <taxon>Suillineae</taxon>
        <taxon>Suillaceae</taxon>
        <taxon>Suillus</taxon>
    </lineage>
</organism>
<evidence type="ECO:0000313" key="2">
    <source>
        <dbReference type="EMBL" id="KAG1777561.1"/>
    </source>
</evidence>
<name>A0A9P6ZVZ4_9AGAM</name>
<evidence type="ECO:0000313" key="3">
    <source>
        <dbReference type="Proteomes" id="UP000714275"/>
    </source>
</evidence>
<keyword evidence="3" id="KW-1185">Reference proteome</keyword>
<dbReference type="PANTHER" id="PTHR13832:SF792">
    <property type="entry name" value="GM14286P"/>
    <property type="match status" value="1"/>
</dbReference>
<dbReference type="Gene3D" id="3.60.40.10">
    <property type="entry name" value="PPM-type phosphatase domain"/>
    <property type="match status" value="1"/>
</dbReference>
<reference evidence="2" key="1">
    <citation type="journal article" date="2020" name="New Phytol.">
        <title>Comparative genomics reveals dynamic genome evolution in host specialist ectomycorrhizal fungi.</title>
        <authorList>
            <person name="Lofgren L.A."/>
            <person name="Nguyen N.H."/>
            <person name="Vilgalys R."/>
            <person name="Ruytinx J."/>
            <person name="Liao H.L."/>
            <person name="Branco S."/>
            <person name="Kuo A."/>
            <person name="LaButti K."/>
            <person name="Lipzen A."/>
            <person name="Andreopoulos W."/>
            <person name="Pangilinan J."/>
            <person name="Riley R."/>
            <person name="Hundley H."/>
            <person name="Na H."/>
            <person name="Barry K."/>
            <person name="Grigoriev I.V."/>
            <person name="Stajich J.E."/>
            <person name="Kennedy P.G."/>
        </authorList>
    </citation>
    <scope>NUCLEOTIDE SEQUENCE</scope>
    <source>
        <strain evidence="2">DOB743</strain>
    </source>
</reference>
<dbReference type="GO" id="GO:0004722">
    <property type="term" value="F:protein serine/threonine phosphatase activity"/>
    <property type="evidence" value="ECO:0007669"/>
    <property type="project" value="InterPro"/>
</dbReference>
<comment type="caution">
    <text evidence="2">The sequence shown here is derived from an EMBL/GenBank/DDBJ whole genome shotgun (WGS) entry which is preliminary data.</text>
</comment>
<protein>
    <submittedName>
        <fullName evidence="2">Protein serine threonine phosphatase 2C</fullName>
    </submittedName>
</protein>
<dbReference type="Pfam" id="PF00481">
    <property type="entry name" value="PP2C"/>
    <property type="match status" value="1"/>
</dbReference>
<dbReference type="Proteomes" id="UP000714275">
    <property type="component" value="Unassembled WGS sequence"/>
</dbReference>
<accession>A0A9P6ZVZ4</accession>
<dbReference type="SUPFAM" id="SSF81606">
    <property type="entry name" value="PP2C-like"/>
    <property type="match status" value="1"/>
</dbReference>
<proteinExistence type="predicted"/>
<feature type="domain" description="PPM-type phosphatase" evidence="1">
    <location>
        <begin position="54"/>
        <end position="393"/>
    </location>
</feature>
<dbReference type="AlphaFoldDB" id="A0A9P6ZVZ4"/>
<gene>
    <name evidence="2" type="ORF">EV702DRAFT_1101897</name>
</gene>
<dbReference type="InterPro" id="IPR015655">
    <property type="entry name" value="PP2C"/>
</dbReference>
<dbReference type="SMART" id="SM00332">
    <property type="entry name" value="PP2Cc"/>
    <property type="match status" value="1"/>
</dbReference>
<dbReference type="CDD" id="cd00143">
    <property type="entry name" value="PP2Cc"/>
    <property type="match status" value="1"/>
</dbReference>